<dbReference type="GO" id="GO:0016705">
    <property type="term" value="F:oxidoreductase activity, acting on paired donors, with incorporation or reduction of molecular oxygen"/>
    <property type="evidence" value="ECO:0007669"/>
    <property type="project" value="UniProtKB-ARBA"/>
</dbReference>
<keyword evidence="2" id="KW-0479">Metal-binding</keyword>
<dbReference type="KEGG" id="bpro:PMF13cell1_02512"/>
<dbReference type="SUPFAM" id="SSF50022">
    <property type="entry name" value="ISP domain"/>
    <property type="match status" value="1"/>
</dbReference>
<reference evidence="6 7" key="1">
    <citation type="submission" date="2019-01" db="EMBL/GenBank/DDBJ databases">
        <title>PMF-metabolizing Aryl O-demethylase.</title>
        <authorList>
            <person name="Kim M."/>
        </authorList>
    </citation>
    <scope>NUCLEOTIDE SEQUENCE [LARGE SCALE GENOMIC DNA]</scope>
    <source>
        <strain evidence="6 7">PMF1</strain>
    </source>
</reference>
<dbReference type="PROSITE" id="PS51296">
    <property type="entry name" value="RIESKE"/>
    <property type="match status" value="1"/>
</dbReference>
<dbReference type="InterPro" id="IPR036922">
    <property type="entry name" value="Rieske_2Fe-2S_sf"/>
</dbReference>
<feature type="domain" description="Rieske" evidence="5">
    <location>
        <begin position="398"/>
        <end position="486"/>
    </location>
</feature>
<gene>
    <name evidence="6" type="primary">puuB</name>
    <name evidence="6" type="ORF">PMF13cell1_02512</name>
</gene>
<dbReference type="PANTHER" id="PTHR13847:SF274">
    <property type="entry name" value="RIESKE 2FE-2S IRON-SULFUR PROTEIN YHFW-RELATED"/>
    <property type="match status" value="1"/>
</dbReference>
<dbReference type="Pfam" id="PF01266">
    <property type="entry name" value="DAO"/>
    <property type="match status" value="1"/>
</dbReference>
<evidence type="ECO:0000259" key="5">
    <source>
        <dbReference type="PROSITE" id="PS51296"/>
    </source>
</evidence>
<evidence type="ECO:0000256" key="3">
    <source>
        <dbReference type="ARBA" id="ARBA00023004"/>
    </source>
</evidence>
<evidence type="ECO:0000313" key="7">
    <source>
        <dbReference type="Proteomes" id="UP000289794"/>
    </source>
</evidence>
<keyword evidence="3" id="KW-0408">Iron</keyword>
<keyword evidence="1" id="KW-0001">2Fe-2S</keyword>
<dbReference type="EC" id="1.4.3.-" evidence="6"/>
<keyword evidence="6" id="KW-0560">Oxidoreductase</keyword>
<dbReference type="GO" id="GO:0051537">
    <property type="term" value="F:2 iron, 2 sulfur cluster binding"/>
    <property type="evidence" value="ECO:0007669"/>
    <property type="project" value="UniProtKB-KW"/>
</dbReference>
<dbReference type="SUPFAM" id="SSF51905">
    <property type="entry name" value="FAD/NAD(P)-binding domain"/>
    <property type="match status" value="1"/>
</dbReference>
<organism evidence="6 7">
    <name type="scientific">Blautia producta</name>
    <dbReference type="NCBI Taxonomy" id="33035"/>
    <lineage>
        <taxon>Bacteria</taxon>
        <taxon>Bacillati</taxon>
        <taxon>Bacillota</taxon>
        <taxon>Clostridia</taxon>
        <taxon>Lachnospirales</taxon>
        <taxon>Lachnospiraceae</taxon>
        <taxon>Blautia</taxon>
    </lineage>
</organism>
<evidence type="ECO:0000256" key="2">
    <source>
        <dbReference type="ARBA" id="ARBA00022723"/>
    </source>
</evidence>
<accession>A0A4P6M0M3</accession>
<dbReference type="AlphaFoldDB" id="A0A4P6M0M3"/>
<dbReference type="RefSeq" id="WP_130180919.1">
    <property type="nucleotide sequence ID" value="NZ_CP035945.1"/>
</dbReference>
<dbReference type="Pfam" id="PF00355">
    <property type="entry name" value="Rieske"/>
    <property type="match status" value="1"/>
</dbReference>
<evidence type="ECO:0000256" key="4">
    <source>
        <dbReference type="ARBA" id="ARBA00023014"/>
    </source>
</evidence>
<evidence type="ECO:0000256" key="1">
    <source>
        <dbReference type="ARBA" id="ARBA00022714"/>
    </source>
</evidence>
<dbReference type="Gene3D" id="3.50.50.60">
    <property type="entry name" value="FAD/NAD(P)-binding domain"/>
    <property type="match status" value="1"/>
</dbReference>
<dbReference type="GO" id="GO:0005737">
    <property type="term" value="C:cytoplasm"/>
    <property type="evidence" value="ECO:0007669"/>
    <property type="project" value="TreeGrafter"/>
</dbReference>
<dbReference type="Gene3D" id="2.102.10.10">
    <property type="entry name" value="Rieske [2Fe-2S] iron-sulphur domain"/>
    <property type="match status" value="1"/>
</dbReference>
<protein>
    <submittedName>
        <fullName evidence="6">Gamma-glutamylputrescine oxidoreductase</fullName>
        <ecNumber evidence="6">1.4.3.-</ecNumber>
    </submittedName>
</protein>
<dbReference type="GO" id="GO:0004497">
    <property type="term" value="F:monooxygenase activity"/>
    <property type="evidence" value="ECO:0007669"/>
    <property type="project" value="UniProtKB-ARBA"/>
</dbReference>
<name>A0A4P6M0M3_9FIRM</name>
<evidence type="ECO:0000313" key="6">
    <source>
        <dbReference type="EMBL" id="QBE96963.1"/>
    </source>
</evidence>
<proteinExistence type="predicted"/>
<dbReference type="EMBL" id="CP035945">
    <property type="protein sequence ID" value="QBE96963.1"/>
    <property type="molecule type" value="Genomic_DNA"/>
</dbReference>
<dbReference type="PANTHER" id="PTHR13847">
    <property type="entry name" value="SARCOSINE DEHYDROGENASE-RELATED"/>
    <property type="match status" value="1"/>
</dbReference>
<dbReference type="Proteomes" id="UP000289794">
    <property type="component" value="Chromosome"/>
</dbReference>
<sequence length="486" mass="54159">MDSLWMDETKIQSFPELTRDITADVAVVGGGMTGILTAYFLKEQGLQVIVLEADRVGGGQTGRTTAKITSQHGVIYQKIISLHGKEAAEKYSRENQKAIDRYEKIVQDRQIDCGFVRCPAYLYTLESPELLKEEAQCAAGLGIDAVFTRDTELPFEVAGAVRFNDQARFHPLLFLESVIRGLTVYEHSRVLQAEGDRLVTEKGSVRAKKIVFACHYPFLNVPGYYFMRMHQERSYVLGLENALKPEGMYLGIDSNNAWSFRSAGEYLLFGGGGHRTGENRAGGKYDLLKRKAEEFFPGSQVRYHWSAQDCMPVDQIPYIGRFSADTPDWYAATGYGKWGMSSSMAAAGMITESILGDEEEKVFGIFSPQRFTPKASAENFCKDGIHAVKDLSRRIFTQGRSDLDELPPGHGGIVDYDGEKVGAYRDEEGEIYLVSAKCPHLGCQIEWNPDEKCFECPCHGSRFDYMGNCVDSPAQSGISLESKENS</sequence>
<dbReference type="InterPro" id="IPR006076">
    <property type="entry name" value="FAD-dep_OxRdtase"/>
</dbReference>
<dbReference type="InterPro" id="IPR036188">
    <property type="entry name" value="FAD/NAD-bd_sf"/>
</dbReference>
<dbReference type="GO" id="GO:0046872">
    <property type="term" value="F:metal ion binding"/>
    <property type="evidence" value="ECO:0007669"/>
    <property type="project" value="UniProtKB-KW"/>
</dbReference>
<keyword evidence="4" id="KW-0411">Iron-sulfur</keyword>
<dbReference type="InterPro" id="IPR017941">
    <property type="entry name" value="Rieske_2Fe-2S"/>
</dbReference>
<dbReference type="Gene3D" id="3.30.9.10">
    <property type="entry name" value="D-Amino Acid Oxidase, subunit A, domain 2"/>
    <property type="match status" value="1"/>
</dbReference>